<sequence>MAIDFHEKSARPAKVGPHDPKRDQHDPAAPDPTAGEMYANETGEQAAVVGKPDGKGFVNIPDKDKPAG</sequence>
<proteinExistence type="predicted"/>
<dbReference type="RefSeq" id="WP_248669958.1">
    <property type="nucleotide sequence ID" value="NZ_JALPRX010000156.1"/>
</dbReference>
<dbReference type="Proteomes" id="UP001139516">
    <property type="component" value="Unassembled WGS sequence"/>
</dbReference>
<accession>A0A9X1YDR7</accession>
<dbReference type="AlphaFoldDB" id="A0A9X1YDR7"/>
<evidence type="ECO:0000313" key="3">
    <source>
        <dbReference type="Proteomes" id="UP001139516"/>
    </source>
</evidence>
<protein>
    <submittedName>
        <fullName evidence="2">Uncharacterized protein</fullName>
    </submittedName>
</protein>
<comment type="caution">
    <text evidence="2">The sequence shown here is derived from an EMBL/GenBank/DDBJ whole genome shotgun (WGS) entry which is preliminary data.</text>
</comment>
<feature type="region of interest" description="Disordered" evidence="1">
    <location>
        <begin position="1"/>
        <end position="68"/>
    </location>
</feature>
<name>A0A9X1YDR7_9PROT</name>
<evidence type="ECO:0000256" key="1">
    <source>
        <dbReference type="SAM" id="MobiDB-lite"/>
    </source>
</evidence>
<keyword evidence="3" id="KW-1185">Reference proteome</keyword>
<reference evidence="2" key="1">
    <citation type="submission" date="2022-04" db="EMBL/GenBank/DDBJ databases">
        <title>Roseomonas acroporae sp. nov., isolated from coral Acropora digitifera.</title>
        <authorList>
            <person name="Sun H."/>
        </authorList>
    </citation>
    <scope>NUCLEOTIDE SEQUENCE</scope>
    <source>
        <strain evidence="2">NAR14</strain>
    </source>
</reference>
<dbReference type="EMBL" id="JALPRX010000156">
    <property type="protein sequence ID" value="MCK8787912.1"/>
    <property type="molecule type" value="Genomic_DNA"/>
</dbReference>
<feature type="compositionally biased region" description="Basic and acidic residues" evidence="1">
    <location>
        <begin position="1"/>
        <end position="28"/>
    </location>
</feature>
<evidence type="ECO:0000313" key="2">
    <source>
        <dbReference type="EMBL" id="MCK8787912.1"/>
    </source>
</evidence>
<gene>
    <name evidence="2" type="ORF">M0638_26510</name>
</gene>
<organism evidence="2 3">
    <name type="scientific">Roseomonas acroporae</name>
    <dbReference type="NCBI Taxonomy" id="2937791"/>
    <lineage>
        <taxon>Bacteria</taxon>
        <taxon>Pseudomonadati</taxon>
        <taxon>Pseudomonadota</taxon>
        <taxon>Alphaproteobacteria</taxon>
        <taxon>Acetobacterales</taxon>
        <taxon>Roseomonadaceae</taxon>
        <taxon>Roseomonas</taxon>
    </lineage>
</organism>